<evidence type="ECO:0000313" key="1">
    <source>
        <dbReference type="EMBL" id="SNS90839.1"/>
    </source>
</evidence>
<dbReference type="InterPro" id="IPR029455">
    <property type="entry name" value="GHL15"/>
</dbReference>
<dbReference type="Proteomes" id="UP000198386">
    <property type="component" value="Unassembled WGS sequence"/>
</dbReference>
<dbReference type="OrthoDB" id="3248299at2"/>
<sequence>MVTRRGAWIRYQDPLSDEQLDFAVEHYQAAILQPWETEAAGRLKEQRPDMTVLAYKCLSSVRDFEQGPVFTSGVSLEEAEEAGEEWFAHREDGSRIQWATYPGHWQMAVWEPDYRERWCDNVADFLEDTPWDGVMADNDVFDDYYGLRPPLEGGRTMADLRRTMDQFVPEAGKRLNGMGKVLVPNIAESRRDPGRWARHAAYGGGFEEVFLAWGPDRYLDPASATAQMEELGGPGITIVRTATDGRDDHPNFLYGLAAVLVFGAGEQVCFSATDHDGYSGTPFRPELEWDLGTPVGGPQQKGHAWSREFTDGWAGVNLNESKRRKVTLSVPPGLRSADGEPAPAKVTLQPHEGVVYRR</sequence>
<keyword evidence="2" id="KW-1185">Reference proteome</keyword>
<dbReference type="Pfam" id="PF14885">
    <property type="entry name" value="GHL15"/>
    <property type="match status" value="1"/>
</dbReference>
<dbReference type="EMBL" id="FZOH01000010">
    <property type="protein sequence ID" value="SNS90839.1"/>
    <property type="molecule type" value="Genomic_DNA"/>
</dbReference>
<dbReference type="RefSeq" id="WP_089405897.1">
    <property type="nucleotide sequence ID" value="NZ_FZOH01000010.1"/>
</dbReference>
<gene>
    <name evidence="1" type="ORF">SAMN04488107_4266</name>
</gene>
<proteinExistence type="predicted"/>
<protein>
    <submittedName>
        <fullName evidence="1">Hypothetical glycosyl hydrolase family 15</fullName>
    </submittedName>
</protein>
<dbReference type="AlphaFoldDB" id="A0A239IBD5"/>
<reference evidence="2" key="1">
    <citation type="submission" date="2017-06" db="EMBL/GenBank/DDBJ databases">
        <authorList>
            <person name="Varghese N."/>
            <person name="Submissions S."/>
        </authorList>
    </citation>
    <scope>NUCLEOTIDE SEQUENCE [LARGE SCALE GENOMIC DNA]</scope>
    <source>
        <strain evidence="2">DSM 45423</strain>
    </source>
</reference>
<evidence type="ECO:0000313" key="2">
    <source>
        <dbReference type="Proteomes" id="UP000198386"/>
    </source>
</evidence>
<keyword evidence="1" id="KW-0378">Hydrolase</keyword>
<accession>A0A239IBD5</accession>
<dbReference type="GO" id="GO:0016787">
    <property type="term" value="F:hydrolase activity"/>
    <property type="evidence" value="ECO:0007669"/>
    <property type="project" value="UniProtKB-KW"/>
</dbReference>
<name>A0A239IBD5_9ACTN</name>
<organism evidence="1 2">
    <name type="scientific">Geodermatophilus saharensis</name>
    <dbReference type="NCBI Taxonomy" id="1137994"/>
    <lineage>
        <taxon>Bacteria</taxon>
        <taxon>Bacillati</taxon>
        <taxon>Actinomycetota</taxon>
        <taxon>Actinomycetes</taxon>
        <taxon>Geodermatophilales</taxon>
        <taxon>Geodermatophilaceae</taxon>
        <taxon>Geodermatophilus</taxon>
    </lineage>
</organism>